<evidence type="ECO:0000256" key="9">
    <source>
        <dbReference type="ARBA" id="ARBA00022764"/>
    </source>
</evidence>
<dbReference type="InterPro" id="IPR036866">
    <property type="entry name" value="RibonucZ/Hydroxyglut_hydro"/>
</dbReference>
<dbReference type="GO" id="GO:0008270">
    <property type="term" value="F:zinc ion binding"/>
    <property type="evidence" value="ECO:0007669"/>
    <property type="project" value="InterPro"/>
</dbReference>
<keyword evidence="12" id="KW-0046">Antibiotic resistance</keyword>
<dbReference type="NCBIfam" id="NF012229">
    <property type="entry name" value="bla_class_B_core"/>
    <property type="match status" value="1"/>
</dbReference>
<dbReference type="EC" id="3.5.2.6" evidence="6"/>
<organism evidence="14 15">
    <name type="scientific">Sphingobacterium multivorum</name>
    <dbReference type="NCBI Taxonomy" id="28454"/>
    <lineage>
        <taxon>Bacteria</taxon>
        <taxon>Pseudomonadati</taxon>
        <taxon>Bacteroidota</taxon>
        <taxon>Sphingobacteriia</taxon>
        <taxon>Sphingobacteriales</taxon>
        <taxon>Sphingobacteriaceae</taxon>
        <taxon>Sphingobacterium</taxon>
    </lineage>
</organism>
<dbReference type="Gene3D" id="3.60.15.10">
    <property type="entry name" value="Ribonuclease Z/Hydroxyacylglutathione hydrolase-like"/>
    <property type="match status" value="1"/>
</dbReference>
<accession>A0A2X2IS97</accession>
<feature type="domain" description="Metallo-beta-lactamase" evidence="13">
    <location>
        <begin position="60"/>
        <end position="230"/>
    </location>
</feature>
<dbReference type="GO" id="GO:0046677">
    <property type="term" value="P:response to antibiotic"/>
    <property type="evidence" value="ECO:0007669"/>
    <property type="project" value="UniProtKB-KW"/>
</dbReference>
<evidence type="ECO:0000313" key="15">
    <source>
        <dbReference type="Proteomes" id="UP000251241"/>
    </source>
</evidence>
<comment type="subunit">
    <text evidence="5">Monomer.</text>
</comment>
<dbReference type="GO" id="GO:0008800">
    <property type="term" value="F:beta-lactamase activity"/>
    <property type="evidence" value="ECO:0007669"/>
    <property type="project" value="UniProtKB-EC"/>
</dbReference>
<evidence type="ECO:0000256" key="10">
    <source>
        <dbReference type="ARBA" id="ARBA00022801"/>
    </source>
</evidence>
<keyword evidence="10 14" id="KW-0378">Hydrolase</keyword>
<evidence type="ECO:0000256" key="4">
    <source>
        <dbReference type="ARBA" id="ARBA00005250"/>
    </source>
</evidence>
<dbReference type="SMART" id="SM00849">
    <property type="entry name" value="Lactamase_B"/>
    <property type="match status" value="1"/>
</dbReference>
<dbReference type="InterPro" id="IPR050855">
    <property type="entry name" value="NDM-1-like"/>
</dbReference>
<gene>
    <name evidence="14" type="primary">blaB1</name>
    <name evidence="14" type="ORF">NCTC11343_01709</name>
</gene>
<evidence type="ECO:0000256" key="5">
    <source>
        <dbReference type="ARBA" id="ARBA00011245"/>
    </source>
</evidence>
<dbReference type="PANTHER" id="PTHR42951:SF4">
    <property type="entry name" value="ACYL-COENZYME A THIOESTERASE MBLAC2"/>
    <property type="match status" value="1"/>
</dbReference>
<dbReference type="SUPFAM" id="SSF56281">
    <property type="entry name" value="Metallo-hydrolase/oxidoreductase"/>
    <property type="match status" value="1"/>
</dbReference>
<dbReference type="GO" id="GO:0017001">
    <property type="term" value="P:antibiotic catabolic process"/>
    <property type="evidence" value="ECO:0007669"/>
    <property type="project" value="InterPro"/>
</dbReference>
<dbReference type="InterPro" id="IPR001279">
    <property type="entry name" value="Metallo-B-lactamas"/>
</dbReference>
<dbReference type="Pfam" id="PF00753">
    <property type="entry name" value="Lactamase_B"/>
    <property type="match status" value="1"/>
</dbReference>
<evidence type="ECO:0000313" key="14">
    <source>
        <dbReference type="EMBL" id="SPZ85152.1"/>
    </source>
</evidence>
<keyword evidence="11" id="KW-0862">Zinc</keyword>
<keyword evidence="8" id="KW-0732">Signal</keyword>
<dbReference type="NCBIfam" id="NF033088">
    <property type="entry name" value="bla_subclass_B1"/>
    <property type="match status" value="1"/>
</dbReference>
<evidence type="ECO:0000256" key="8">
    <source>
        <dbReference type="ARBA" id="ARBA00022729"/>
    </source>
</evidence>
<dbReference type="CDD" id="cd16299">
    <property type="entry name" value="IND_BlaB-like_MBL-B1"/>
    <property type="match status" value="1"/>
</dbReference>
<dbReference type="InterPro" id="IPR058199">
    <property type="entry name" value="BlaB//VIM/IMP-1"/>
</dbReference>
<evidence type="ECO:0000256" key="1">
    <source>
        <dbReference type="ARBA" id="ARBA00001526"/>
    </source>
</evidence>
<evidence type="ECO:0000256" key="11">
    <source>
        <dbReference type="ARBA" id="ARBA00022833"/>
    </source>
</evidence>
<comment type="subcellular location">
    <subcellularLocation>
        <location evidence="3">Periplasm</location>
    </subcellularLocation>
</comment>
<evidence type="ECO:0000256" key="3">
    <source>
        <dbReference type="ARBA" id="ARBA00004418"/>
    </source>
</evidence>
<dbReference type="InterPro" id="IPR001018">
    <property type="entry name" value="Beta-lactamase_class-B_CS"/>
</dbReference>
<keyword evidence="7" id="KW-0479">Metal-binding</keyword>
<dbReference type="Proteomes" id="UP000251241">
    <property type="component" value="Unassembled WGS sequence"/>
</dbReference>
<dbReference type="NCBIfam" id="NF012146">
    <property type="entry name" value="blaB-IND-MUS"/>
    <property type="match status" value="1"/>
</dbReference>
<dbReference type="PROSITE" id="PS00744">
    <property type="entry name" value="BETA_LACTAMASE_B_2"/>
    <property type="match status" value="1"/>
</dbReference>
<protein>
    <recommendedName>
        <fullName evidence="6">beta-lactamase</fullName>
        <ecNumber evidence="6">3.5.2.6</ecNumber>
    </recommendedName>
</protein>
<dbReference type="GO" id="GO:0042597">
    <property type="term" value="C:periplasmic space"/>
    <property type="evidence" value="ECO:0007669"/>
    <property type="project" value="UniProtKB-SubCell"/>
</dbReference>
<keyword evidence="9" id="KW-0574">Periplasm</keyword>
<evidence type="ECO:0000256" key="7">
    <source>
        <dbReference type="ARBA" id="ARBA00022723"/>
    </source>
</evidence>
<proteinExistence type="inferred from homology"/>
<comment type="catalytic activity">
    <reaction evidence="1">
        <text>a beta-lactam + H2O = a substituted beta-amino acid</text>
        <dbReference type="Rhea" id="RHEA:20401"/>
        <dbReference type="ChEBI" id="CHEBI:15377"/>
        <dbReference type="ChEBI" id="CHEBI:35627"/>
        <dbReference type="ChEBI" id="CHEBI:140347"/>
        <dbReference type="EC" id="3.5.2.6"/>
    </reaction>
</comment>
<evidence type="ECO:0000256" key="12">
    <source>
        <dbReference type="ARBA" id="ARBA00023251"/>
    </source>
</evidence>
<dbReference type="AlphaFoldDB" id="A0A2X2IS97"/>
<reference evidence="14 15" key="1">
    <citation type="submission" date="2018-06" db="EMBL/GenBank/DDBJ databases">
        <authorList>
            <consortium name="Pathogen Informatics"/>
            <person name="Doyle S."/>
        </authorList>
    </citation>
    <scope>NUCLEOTIDE SEQUENCE [LARGE SCALE GENOMIC DNA]</scope>
    <source>
        <strain evidence="14 15">NCTC11343</strain>
    </source>
</reference>
<dbReference type="PANTHER" id="PTHR42951">
    <property type="entry name" value="METALLO-BETA-LACTAMASE DOMAIN-CONTAINING"/>
    <property type="match status" value="1"/>
</dbReference>
<sequence length="250" mass="27845">MISLLSPHMRATFAGVCLSIGLLGLSPSLQAQEKPLLIEKINSQLYLYTTFNNFEGTKYAANAVYLITKKGVILFDTPWDSTQYQPLLDSIKQKHNLPVIAVYATHWHEDRAGGFAYYNRIGIPTYATKMTNDLLKANHKAQATHLVSTNKTYSVGGQSFVLNFFGAGHSMDNVVVWFPEYKILDGGCFIKSSEAQDLGFTADGDIKSWKPSLARLLAKYPEINMVIPGHDAWKDKGQIKRTEALLTEGH</sequence>
<comment type="cofactor">
    <cofactor evidence="2">
        <name>Zn(2+)</name>
        <dbReference type="ChEBI" id="CHEBI:29105"/>
    </cofactor>
</comment>
<name>A0A2X2IS97_SPHMU</name>
<comment type="similarity">
    <text evidence="4">Belongs to the metallo-beta-lactamase superfamily. Class-B beta-lactamase family.</text>
</comment>
<evidence type="ECO:0000259" key="13">
    <source>
        <dbReference type="SMART" id="SM00849"/>
    </source>
</evidence>
<evidence type="ECO:0000256" key="6">
    <source>
        <dbReference type="ARBA" id="ARBA00012865"/>
    </source>
</evidence>
<dbReference type="EMBL" id="UAUU01000006">
    <property type="protein sequence ID" value="SPZ85152.1"/>
    <property type="molecule type" value="Genomic_DNA"/>
</dbReference>
<evidence type="ECO:0000256" key="2">
    <source>
        <dbReference type="ARBA" id="ARBA00001947"/>
    </source>
</evidence>